<dbReference type="REBASE" id="296940">
    <property type="entry name" value="SspNJN17ORF5725P"/>
</dbReference>
<dbReference type="EMBL" id="CP035282">
    <property type="protein sequence ID" value="QAT61120.1"/>
    <property type="molecule type" value="Genomic_DNA"/>
</dbReference>
<dbReference type="GO" id="GO:0003677">
    <property type="term" value="F:DNA binding"/>
    <property type="evidence" value="ECO:0007669"/>
    <property type="project" value="InterPro"/>
</dbReference>
<keyword evidence="1" id="KW-0378">Hydrolase</keyword>
<name>A0A410QAX3_9FIRM</name>
<keyword evidence="1" id="KW-0540">Nuclease</keyword>
<dbReference type="OrthoDB" id="1708084at2"/>
<reference evidence="2" key="1">
    <citation type="submission" date="2019-01" db="EMBL/GenBank/DDBJ databases">
        <title>Draft genomes of a novel of Sporanaerobacter strains.</title>
        <authorList>
            <person name="Ma S."/>
        </authorList>
    </citation>
    <scope>NUCLEOTIDE SEQUENCE [LARGE SCALE GENOMIC DNA]</scope>
    <source>
        <strain evidence="2">NJN-17</strain>
    </source>
</reference>
<evidence type="ECO:0000313" key="2">
    <source>
        <dbReference type="Proteomes" id="UP000287969"/>
    </source>
</evidence>
<keyword evidence="2" id="KW-1185">Reference proteome</keyword>
<dbReference type="Proteomes" id="UP000287969">
    <property type="component" value="Chromosome"/>
</dbReference>
<dbReference type="GO" id="GO:0009036">
    <property type="term" value="F:type II site-specific deoxyribonuclease activity"/>
    <property type="evidence" value="ECO:0007669"/>
    <property type="project" value="InterPro"/>
</dbReference>
<sequence length="197" mass="23035">MKYTINKENIQAYNRSENVHFPKYTSQLINLANQNAQGTRPKVVGQLSELFPEFQKSAKTITIENWEKWYLEKYPNVINNATDKIYDQVENLKQAITLIDKNLIRKWVKDLIIYKTYNGLYVQQAILAFLAEKKEQKYRLATPYEEAIGIDGYVGSIPYSIKPDTYKTMDRLSEKIDVKMIYYKKTKAGGLKIEVED</sequence>
<dbReference type="GO" id="GO:0009307">
    <property type="term" value="P:DNA restriction-modification system"/>
    <property type="evidence" value="ECO:0007669"/>
    <property type="project" value="InterPro"/>
</dbReference>
<dbReference type="RefSeq" id="WP_114219947.1">
    <property type="nucleotide sequence ID" value="NZ_CP035282.1"/>
</dbReference>
<dbReference type="AlphaFoldDB" id="A0A410QAX3"/>
<dbReference type="Pfam" id="PF09568">
    <property type="entry name" value="RE_MjaI"/>
    <property type="match status" value="1"/>
</dbReference>
<gene>
    <name evidence="1" type="ORF">EQM13_05730</name>
</gene>
<accession>A0A410QAX3</accession>
<proteinExistence type="predicted"/>
<organism evidence="1 2">
    <name type="scientific">Acidilutibacter cellobiosedens</name>
    <dbReference type="NCBI Taxonomy" id="2507161"/>
    <lineage>
        <taxon>Bacteria</taxon>
        <taxon>Bacillati</taxon>
        <taxon>Bacillota</taxon>
        <taxon>Tissierellia</taxon>
        <taxon>Tissierellales</taxon>
        <taxon>Acidilutibacteraceae</taxon>
        <taxon>Acidilutibacter</taxon>
    </lineage>
</organism>
<protein>
    <submittedName>
        <fullName evidence="1">MjaI family restriction endonuclease</fullName>
    </submittedName>
</protein>
<dbReference type="InterPro" id="IPR019068">
    <property type="entry name" value="Restrct_endonuc_II_MjaI"/>
</dbReference>
<dbReference type="KEGG" id="spoa:EQM13_05730"/>
<evidence type="ECO:0000313" key="1">
    <source>
        <dbReference type="EMBL" id="QAT61120.1"/>
    </source>
</evidence>
<keyword evidence="1" id="KW-0255">Endonuclease</keyword>